<gene>
    <name evidence="1" type="ORF">NHN17_17595</name>
</gene>
<accession>A0ABT1N543</accession>
<dbReference type="SUPFAM" id="SSF51735">
    <property type="entry name" value="NAD(P)-binding Rossmann-fold domains"/>
    <property type="match status" value="1"/>
</dbReference>
<dbReference type="Gene3D" id="3.40.50.720">
    <property type="entry name" value="NAD(P)-binding Rossmann-like Domain"/>
    <property type="match status" value="1"/>
</dbReference>
<dbReference type="InterPro" id="IPR002347">
    <property type="entry name" value="SDR_fam"/>
</dbReference>
<dbReference type="Pfam" id="PF13561">
    <property type="entry name" value="adh_short_C2"/>
    <property type="match status" value="1"/>
</dbReference>
<evidence type="ECO:0000313" key="1">
    <source>
        <dbReference type="EMBL" id="MCQ1059865.1"/>
    </source>
</evidence>
<dbReference type="Proteomes" id="UP001524460">
    <property type="component" value="Unassembled WGS sequence"/>
</dbReference>
<organism evidence="1 2">
    <name type="scientific">Photobacterium pectinilyticum</name>
    <dbReference type="NCBI Taxonomy" id="2906793"/>
    <lineage>
        <taxon>Bacteria</taxon>
        <taxon>Pseudomonadati</taxon>
        <taxon>Pseudomonadota</taxon>
        <taxon>Gammaproteobacteria</taxon>
        <taxon>Vibrionales</taxon>
        <taxon>Vibrionaceae</taxon>
        <taxon>Photobacterium</taxon>
    </lineage>
</organism>
<comment type="caution">
    <text evidence="1">The sequence shown here is derived from an EMBL/GenBank/DDBJ whole genome shotgun (WGS) entry which is preliminary data.</text>
</comment>
<dbReference type="EMBL" id="JANEYT010000048">
    <property type="protein sequence ID" value="MCQ1059865.1"/>
    <property type="molecule type" value="Genomic_DNA"/>
</dbReference>
<sequence>MVAYLLSDEAGFINGQNIIIDGGMTKKMVYSK</sequence>
<proteinExistence type="predicted"/>
<evidence type="ECO:0000313" key="2">
    <source>
        <dbReference type="Proteomes" id="UP001524460"/>
    </source>
</evidence>
<keyword evidence="2" id="KW-1185">Reference proteome</keyword>
<reference evidence="1 2" key="1">
    <citation type="submission" date="2022-07" db="EMBL/GenBank/DDBJ databases">
        <title>Photobacterium pectinilyticum sp. nov., a marine bacterium isolated from surface seawater of Qingdao offshore.</title>
        <authorList>
            <person name="Wang X."/>
        </authorList>
    </citation>
    <scope>NUCLEOTIDE SEQUENCE [LARGE SCALE GENOMIC DNA]</scope>
    <source>
        <strain evidence="1 2">ZSDE20</strain>
    </source>
</reference>
<dbReference type="InterPro" id="IPR036291">
    <property type="entry name" value="NAD(P)-bd_dom_sf"/>
</dbReference>
<protein>
    <submittedName>
        <fullName evidence="1">SDR family oxidoreductase</fullName>
    </submittedName>
</protein>
<name>A0ABT1N543_9GAMM</name>